<evidence type="ECO:0000256" key="10">
    <source>
        <dbReference type="ARBA" id="ARBA00038345"/>
    </source>
</evidence>
<dbReference type="GO" id="GO:0004637">
    <property type="term" value="F:phosphoribosylamine-glycine ligase activity"/>
    <property type="evidence" value="ECO:0007669"/>
    <property type="project" value="UniProtKB-EC"/>
</dbReference>
<dbReference type="SUPFAM" id="SSF56059">
    <property type="entry name" value="Glutathione synthetase ATP-binding domain-like"/>
    <property type="match status" value="1"/>
</dbReference>
<dbReference type="SUPFAM" id="SSF52440">
    <property type="entry name" value="PreATP-grasp domain"/>
    <property type="match status" value="1"/>
</dbReference>
<keyword evidence="16" id="KW-1185">Reference proteome</keyword>
<dbReference type="Gene3D" id="3.90.600.10">
    <property type="entry name" value="Phosphoribosylglycinamide synthetase, C-terminal domain"/>
    <property type="match status" value="1"/>
</dbReference>
<proteinExistence type="inferred from homology"/>
<sequence length="422" mass="46403">MTQILIVGSGAREHAFVRAFLKNKQISRIFVAPGNVGMLEATKTVQLVDFKTIDELVSFAQAETIDLTLMGDASLVEAGIVDEFEKVGLRAYGPTNEASRFNQTKAHMIDLVNALKIPTAPYVKTETLLEAKAVLETLQYPIVMKLDRAKGTKEVGIYDNRTDALISVNQYYMADRHATVVMEDIMHGPEFSICSFVGIDQVLHAPVVQSNKRLYDNSVGPLTPGMGANSPIRWLNPAIIDQTIAHLIDPLLEGLVEQGTPFKGVLQTDVILTDDGPKLIEYHTNFEQTEAQVILPQLKSDLFEVITQLLDGTPTAMNWQKDNIFLGATLVAPGYPGQSQKGVPIPELPAEVEIDFEDVEERSGQFISATSGRVLTAVIQRPTMTAAQIDLSVMLDETQTELLYRHDIGKQALDAEQAGKEK</sequence>
<comment type="pathway">
    <text evidence="3">Purine metabolism; IMP biosynthesis via de novo pathway; N(1)-(5-phospho-D-ribosyl)glycinamide from 5-phospho-alpha-D-ribose 1-diphosphate: step 2/2.</text>
</comment>
<dbReference type="PATRIC" id="fig|1620.3.peg.625"/>
<dbReference type="InterPro" id="IPR020561">
    <property type="entry name" value="PRibGlycinamid_synth_ATP-grasp"/>
</dbReference>
<dbReference type="InterPro" id="IPR016185">
    <property type="entry name" value="PreATP-grasp_dom_sf"/>
</dbReference>
<reference evidence="15 16" key="1">
    <citation type="journal article" date="2015" name="Genome Announc.">
        <title>Expanding the biotechnology potential of lactobacilli through comparative genomics of 213 strains and associated genera.</title>
        <authorList>
            <person name="Sun Z."/>
            <person name="Harris H.M."/>
            <person name="McCann A."/>
            <person name="Guo C."/>
            <person name="Argimon S."/>
            <person name="Zhang W."/>
            <person name="Yang X."/>
            <person name="Jeffery I.B."/>
            <person name="Cooney J.C."/>
            <person name="Kagawa T.F."/>
            <person name="Liu W."/>
            <person name="Song Y."/>
            <person name="Salvetti E."/>
            <person name="Wrobel A."/>
            <person name="Rasinkangas P."/>
            <person name="Parkhill J."/>
            <person name="Rea M.C."/>
            <person name="O'Sullivan O."/>
            <person name="Ritari J."/>
            <person name="Douillard F.P."/>
            <person name="Paul Ross R."/>
            <person name="Yang R."/>
            <person name="Briner A.E."/>
            <person name="Felis G.E."/>
            <person name="de Vos W.M."/>
            <person name="Barrangou R."/>
            <person name="Klaenhammer T.R."/>
            <person name="Caufield P.W."/>
            <person name="Cui Y."/>
            <person name="Zhang H."/>
            <person name="O'Toole P.W."/>
        </authorList>
    </citation>
    <scope>NUCLEOTIDE SEQUENCE [LARGE SCALE GENOMIC DNA]</scope>
    <source>
        <strain evidence="15 16">DSM 20014</strain>
    </source>
</reference>
<evidence type="ECO:0000313" key="15">
    <source>
        <dbReference type="EMBL" id="KRN77098.1"/>
    </source>
</evidence>
<dbReference type="GO" id="GO:0046872">
    <property type="term" value="F:metal ion binding"/>
    <property type="evidence" value="ECO:0007669"/>
    <property type="project" value="InterPro"/>
</dbReference>
<dbReference type="Proteomes" id="UP000051673">
    <property type="component" value="Unassembled WGS sequence"/>
</dbReference>
<keyword evidence="6 13" id="KW-0547">Nucleotide-binding</keyword>
<dbReference type="GO" id="GO:0005524">
    <property type="term" value="F:ATP binding"/>
    <property type="evidence" value="ECO:0007669"/>
    <property type="project" value="UniProtKB-UniRule"/>
</dbReference>
<dbReference type="Pfam" id="PF01071">
    <property type="entry name" value="GARS_A"/>
    <property type="match status" value="1"/>
</dbReference>
<evidence type="ECO:0000256" key="5">
    <source>
        <dbReference type="ARBA" id="ARBA00022598"/>
    </source>
</evidence>
<dbReference type="InterPro" id="IPR011761">
    <property type="entry name" value="ATP-grasp"/>
</dbReference>
<evidence type="ECO:0000256" key="12">
    <source>
        <dbReference type="ARBA" id="ARBA00042864"/>
    </source>
</evidence>
<evidence type="ECO:0000313" key="16">
    <source>
        <dbReference type="Proteomes" id="UP000051673"/>
    </source>
</evidence>
<dbReference type="SUPFAM" id="SSF51246">
    <property type="entry name" value="Rudiment single hybrid motif"/>
    <property type="match status" value="1"/>
</dbReference>
<dbReference type="SMART" id="SM01210">
    <property type="entry name" value="GARS_C"/>
    <property type="match status" value="1"/>
</dbReference>
<dbReference type="EC" id="6.3.4.13" evidence="4"/>
<dbReference type="InterPro" id="IPR037123">
    <property type="entry name" value="PRibGlycinamide_synth_C_sf"/>
</dbReference>
<keyword evidence="9" id="KW-0464">Manganese</keyword>
<dbReference type="SMART" id="SM01209">
    <property type="entry name" value="GARS_A"/>
    <property type="match status" value="1"/>
</dbReference>
<evidence type="ECO:0000256" key="13">
    <source>
        <dbReference type="PROSITE-ProRule" id="PRU00409"/>
    </source>
</evidence>
<organism evidence="15 16">
    <name type="scientific">Weissella minor</name>
    <dbReference type="NCBI Taxonomy" id="1620"/>
    <lineage>
        <taxon>Bacteria</taxon>
        <taxon>Bacillati</taxon>
        <taxon>Bacillota</taxon>
        <taxon>Bacilli</taxon>
        <taxon>Lactobacillales</taxon>
        <taxon>Lactobacillaceae</taxon>
        <taxon>Weissella</taxon>
    </lineage>
</organism>
<dbReference type="Gene3D" id="3.40.50.20">
    <property type="match status" value="1"/>
</dbReference>
<keyword evidence="8 13" id="KW-0067">ATP-binding</keyword>
<gene>
    <name evidence="15" type="ORF">IV67_GL000617</name>
</gene>
<dbReference type="UniPathway" id="UPA00074">
    <property type="reaction ID" value="UER00125"/>
</dbReference>
<protein>
    <recommendedName>
        <fullName evidence="4">phosphoribosylamine--glycine ligase</fullName>
        <ecNumber evidence="4">6.3.4.13</ecNumber>
    </recommendedName>
    <alternativeName>
        <fullName evidence="11">Glycinamide ribonucleotide synthetase</fullName>
    </alternativeName>
    <alternativeName>
        <fullName evidence="12">Phosphoribosylglycinamide synthetase</fullName>
    </alternativeName>
</protein>
<comment type="cofactor">
    <cofactor evidence="2">
        <name>Mg(2+)</name>
        <dbReference type="ChEBI" id="CHEBI:18420"/>
    </cofactor>
</comment>
<dbReference type="InterPro" id="IPR011054">
    <property type="entry name" value="Rudment_hybrid_motif"/>
</dbReference>
<accession>A0A0R2JR95</accession>
<dbReference type="STRING" id="1620.IV67_GL000617"/>
<comment type="caution">
    <text evidence="15">The sequence shown here is derived from an EMBL/GenBank/DDBJ whole genome shotgun (WGS) entry which is preliminary data.</text>
</comment>
<evidence type="ECO:0000256" key="3">
    <source>
        <dbReference type="ARBA" id="ARBA00005174"/>
    </source>
</evidence>
<dbReference type="Pfam" id="PF02844">
    <property type="entry name" value="GARS_N"/>
    <property type="match status" value="1"/>
</dbReference>
<comment type="cofactor">
    <cofactor evidence="1">
        <name>Mn(2+)</name>
        <dbReference type="ChEBI" id="CHEBI:29035"/>
    </cofactor>
</comment>
<evidence type="ECO:0000256" key="4">
    <source>
        <dbReference type="ARBA" id="ARBA00013255"/>
    </source>
</evidence>
<dbReference type="EMBL" id="JQCD01000024">
    <property type="protein sequence ID" value="KRN77098.1"/>
    <property type="molecule type" value="Genomic_DNA"/>
</dbReference>
<evidence type="ECO:0000256" key="8">
    <source>
        <dbReference type="ARBA" id="ARBA00022840"/>
    </source>
</evidence>
<dbReference type="Gene3D" id="3.30.470.20">
    <property type="entry name" value="ATP-grasp fold, B domain"/>
    <property type="match status" value="1"/>
</dbReference>
<dbReference type="PROSITE" id="PS50975">
    <property type="entry name" value="ATP_GRASP"/>
    <property type="match status" value="1"/>
</dbReference>
<evidence type="ECO:0000256" key="2">
    <source>
        <dbReference type="ARBA" id="ARBA00001946"/>
    </source>
</evidence>
<dbReference type="PANTHER" id="PTHR43472">
    <property type="entry name" value="PHOSPHORIBOSYLAMINE--GLYCINE LIGASE"/>
    <property type="match status" value="1"/>
</dbReference>
<dbReference type="InterPro" id="IPR020560">
    <property type="entry name" value="PRibGlycinamide_synth_C-dom"/>
</dbReference>
<dbReference type="PANTHER" id="PTHR43472:SF1">
    <property type="entry name" value="PHOSPHORIBOSYLAMINE--GLYCINE LIGASE, CHLOROPLASTIC"/>
    <property type="match status" value="1"/>
</dbReference>
<dbReference type="InterPro" id="IPR020562">
    <property type="entry name" value="PRibGlycinamide_synth_N"/>
</dbReference>
<comment type="similarity">
    <text evidence="10">Belongs to the GARS family.</text>
</comment>
<evidence type="ECO:0000259" key="14">
    <source>
        <dbReference type="PROSITE" id="PS50975"/>
    </source>
</evidence>
<keyword evidence="7" id="KW-0658">Purine biosynthesis</keyword>
<dbReference type="Pfam" id="PF02843">
    <property type="entry name" value="GARS_C"/>
    <property type="match status" value="1"/>
</dbReference>
<name>A0A0R2JR95_9LACO</name>
<dbReference type="InterPro" id="IPR000115">
    <property type="entry name" value="PRibGlycinamide_synth"/>
</dbReference>
<evidence type="ECO:0000256" key="7">
    <source>
        <dbReference type="ARBA" id="ARBA00022755"/>
    </source>
</evidence>
<dbReference type="InterPro" id="IPR013815">
    <property type="entry name" value="ATP_grasp_subdomain_1"/>
</dbReference>
<dbReference type="RefSeq" id="WP_057788047.1">
    <property type="nucleotide sequence ID" value="NZ_JQCD01000024.1"/>
</dbReference>
<keyword evidence="5 15" id="KW-0436">Ligase</keyword>
<dbReference type="Gene3D" id="3.30.1490.20">
    <property type="entry name" value="ATP-grasp fold, A domain"/>
    <property type="match status" value="1"/>
</dbReference>
<evidence type="ECO:0000256" key="9">
    <source>
        <dbReference type="ARBA" id="ARBA00023211"/>
    </source>
</evidence>
<evidence type="ECO:0000256" key="1">
    <source>
        <dbReference type="ARBA" id="ARBA00001936"/>
    </source>
</evidence>
<evidence type="ECO:0000256" key="11">
    <source>
        <dbReference type="ARBA" id="ARBA00042242"/>
    </source>
</evidence>
<dbReference type="AlphaFoldDB" id="A0A0R2JR95"/>
<feature type="domain" description="ATP-grasp" evidence="14">
    <location>
        <begin position="109"/>
        <end position="311"/>
    </location>
</feature>
<dbReference type="OrthoDB" id="9807240at2"/>
<dbReference type="GO" id="GO:0006189">
    <property type="term" value="P:'de novo' IMP biosynthetic process"/>
    <property type="evidence" value="ECO:0007669"/>
    <property type="project" value="UniProtKB-UniPathway"/>
</dbReference>
<evidence type="ECO:0000256" key="6">
    <source>
        <dbReference type="ARBA" id="ARBA00022741"/>
    </source>
</evidence>
<dbReference type="GO" id="GO:0009113">
    <property type="term" value="P:purine nucleobase biosynthetic process"/>
    <property type="evidence" value="ECO:0007669"/>
    <property type="project" value="InterPro"/>
</dbReference>